<evidence type="ECO:0000313" key="11">
    <source>
        <dbReference type="Proteomes" id="UP000245959"/>
    </source>
</evidence>
<dbReference type="PIRSF" id="PIRSF002134">
    <property type="entry name" value="Ribosomal_S13"/>
    <property type="match status" value="1"/>
</dbReference>
<dbReference type="Gene3D" id="1.10.8.50">
    <property type="match status" value="1"/>
</dbReference>
<dbReference type="Proteomes" id="UP000245959">
    <property type="component" value="Unassembled WGS sequence"/>
</dbReference>
<dbReference type="InterPro" id="IPR001892">
    <property type="entry name" value="Ribosomal_uS13"/>
</dbReference>
<dbReference type="RefSeq" id="WP_116884720.1">
    <property type="nucleotide sequence ID" value="NZ_CABMMC010000135.1"/>
</dbReference>
<name>A0A2U1ASG8_9BACT</name>
<comment type="similarity">
    <text evidence="1 7 8">Belongs to the universal ribosomal protein uS13 family.</text>
</comment>
<evidence type="ECO:0000256" key="5">
    <source>
        <dbReference type="ARBA" id="ARBA00023274"/>
    </source>
</evidence>
<dbReference type="GO" id="GO:0003735">
    <property type="term" value="F:structural constituent of ribosome"/>
    <property type="evidence" value="ECO:0007669"/>
    <property type="project" value="InterPro"/>
</dbReference>
<accession>A0A2U1ASG8</accession>
<organism evidence="10 11">
    <name type="scientific">Victivallis vadensis</name>
    <dbReference type="NCBI Taxonomy" id="172901"/>
    <lineage>
        <taxon>Bacteria</taxon>
        <taxon>Pseudomonadati</taxon>
        <taxon>Lentisphaerota</taxon>
        <taxon>Lentisphaeria</taxon>
        <taxon>Victivallales</taxon>
        <taxon>Victivallaceae</taxon>
        <taxon>Victivallis</taxon>
    </lineage>
</organism>
<dbReference type="GO" id="GO:0005829">
    <property type="term" value="C:cytosol"/>
    <property type="evidence" value="ECO:0007669"/>
    <property type="project" value="TreeGrafter"/>
</dbReference>
<protein>
    <recommendedName>
        <fullName evidence="6 7">Small ribosomal subunit protein uS13</fullName>
    </recommendedName>
</protein>
<keyword evidence="5 7" id="KW-0687">Ribonucleoprotein</keyword>
<dbReference type="HAMAP" id="MF_01315">
    <property type="entry name" value="Ribosomal_uS13"/>
    <property type="match status" value="1"/>
</dbReference>
<dbReference type="PROSITE" id="PS00646">
    <property type="entry name" value="RIBOSOMAL_S13_1"/>
    <property type="match status" value="1"/>
</dbReference>
<dbReference type="PANTHER" id="PTHR10871">
    <property type="entry name" value="30S RIBOSOMAL PROTEIN S13/40S RIBOSOMAL PROTEIN S18"/>
    <property type="match status" value="1"/>
</dbReference>
<evidence type="ECO:0000313" key="12">
    <source>
        <dbReference type="Proteomes" id="UP000576225"/>
    </source>
</evidence>
<dbReference type="Pfam" id="PF00416">
    <property type="entry name" value="Ribosomal_S13"/>
    <property type="match status" value="1"/>
</dbReference>
<dbReference type="GO" id="GO:0015935">
    <property type="term" value="C:small ribosomal subunit"/>
    <property type="evidence" value="ECO:0007669"/>
    <property type="project" value="TreeGrafter"/>
</dbReference>
<gene>
    <name evidence="7 9" type="primary">rpsM</name>
    <name evidence="10" type="ORF">C8D82_12140</name>
    <name evidence="9" type="ORF">HF882_05235</name>
</gene>
<evidence type="ECO:0000256" key="2">
    <source>
        <dbReference type="ARBA" id="ARBA00022730"/>
    </source>
</evidence>
<dbReference type="GO" id="GO:0019843">
    <property type="term" value="F:rRNA binding"/>
    <property type="evidence" value="ECO:0007669"/>
    <property type="project" value="UniProtKB-UniRule"/>
</dbReference>
<comment type="subunit">
    <text evidence="7">Part of the 30S ribosomal subunit. Forms a loose heterodimer with protein S19. Forms two bridges to the 50S subunit in the 70S ribosome.</text>
</comment>
<dbReference type="GeneID" id="78296015"/>
<dbReference type="PANTHER" id="PTHR10871:SF1">
    <property type="entry name" value="SMALL RIBOSOMAL SUBUNIT PROTEIN US13M"/>
    <property type="match status" value="1"/>
</dbReference>
<evidence type="ECO:0000256" key="8">
    <source>
        <dbReference type="RuleBase" id="RU003830"/>
    </source>
</evidence>
<keyword evidence="4 7" id="KW-0689">Ribosomal protein</keyword>
<comment type="function">
    <text evidence="7">Located at the top of the head of the 30S subunit, it contacts several helices of the 16S rRNA. In the 70S ribosome it contacts the 23S rRNA (bridge B1a) and protein L5 of the 50S subunit (bridge B1b), connecting the 2 subunits; these bridges are implicated in subunit movement. Contacts the tRNAs in the A and P-sites.</text>
</comment>
<keyword evidence="11" id="KW-1185">Reference proteome</keyword>
<dbReference type="EMBL" id="JABAEW010000007">
    <property type="protein sequence ID" value="NMD85983.1"/>
    <property type="molecule type" value="Genomic_DNA"/>
</dbReference>
<dbReference type="AlphaFoldDB" id="A0A2U1ASG8"/>
<evidence type="ECO:0000256" key="3">
    <source>
        <dbReference type="ARBA" id="ARBA00022884"/>
    </source>
</evidence>
<dbReference type="GO" id="GO:0000049">
    <property type="term" value="F:tRNA binding"/>
    <property type="evidence" value="ECO:0007669"/>
    <property type="project" value="UniProtKB-UniRule"/>
</dbReference>
<dbReference type="InterPro" id="IPR010979">
    <property type="entry name" value="Ribosomal_uS13-like_H2TH"/>
</dbReference>
<evidence type="ECO:0000256" key="7">
    <source>
        <dbReference type="HAMAP-Rule" id="MF_01315"/>
    </source>
</evidence>
<dbReference type="FunFam" id="1.10.8.50:FF:000001">
    <property type="entry name" value="30S ribosomal protein S13"/>
    <property type="match status" value="1"/>
</dbReference>
<dbReference type="PROSITE" id="PS50159">
    <property type="entry name" value="RIBOSOMAL_S13_2"/>
    <property type="match status" value="1"/>
</dbReference>
<keyword evidence="2 7" id="KW-0699">rRNA-binding</keyword>
<dbReference type="SUPFAM" id="SSF46946">
    <property type="entry name" value="S13-like H2TH domain"/>
    <property type="match status" value="1"/>
</dbReference>
<evidence type="ECO:0000256" key="6">
    <source>
        <dbReference type="ARBA" id="ARBA00035166"/>
    </source>
</evidence>
<sequence length="131" mass="14806">MPRIIGVDIPGNKRVEFSLRYLYGVGPAKALEIIQKVGIDPDLKAKDLTPDQIGAITKILQDDLLVEGDLRRTLAADIRRLQQINCYRGIRHRRSLPVRGQRTKTNARTRKGKKVTIGAIRDKTQRRLAKA</sequence>
<dbReference type="OrthoDB" id="9803610at2"/>
<dbReference type="InterPro" id="IPR027437">
    <property type="entry name" value="Rbsml_uS13_C"/>
</dbReference>
<reference evidence="10 11" key="1">
    <citation type="submission" date="2018-04" db="EMBL/GenBank/DDBJ databases">
        <title>Genomic Encyclopedia of Type Strains, Phase IV (KMG-IV): sequencing the most valuable type-strain genomes for metagenomic binning, comparative biology and taxonomic classification.</title>
        <authorList>
            <person name="Goeker M."/>
        </authorList>
    </citation>
    <scope>NUCLEOTIDE SEQUENCE [LARGE SCALE GENOMIC DNA]</scope>
    <source>
        <strain evidence="10 11">DSM 14823</strain>
    </source>
</reference>
<dbReference type="Proteomes" id="UP000576225">
    <property type="component" value="Unassembled WGS sequence"/>
</dbReference>
<dbReference type="InterPro" id="IPR019980">
    <property type="entry name" value="Ribosomal_uS13_bac-type"/>
</dbReference>
<dbReference type="GO" id="GO:0006412">
    <property type="term" value="P:translation"/>
    <property type="evidence" value="ECO:0007669"/>
    <property type="project" value="UniProtKB-UniRule"/>
</dbReference>
<keyword evidence="7" id="KW-0820">tRNA-binding</keyword>
<comment type="caution">
    <text evidence="10">The sequence shown here is derived from an EMBL/GenBank/DDBJ whole genome shotgun (WGS) entry which is preliminary data.</text>
</comment>
<evidence type="ECO:0000313" key="10">
    <source>
        <dbReference type="EMBL" id="PVY39365.1"/>
    </source>
</evidence>
<dbReference type="EMBL" id="QEKH01000021">
    <property type="protein sequence ID" value="PVY39365.1"/>
    <property type="molecule type" value="Genomic_DNA"/>
</dbReference>
<evidence type="ECO:0000256" key="4">
    <source>
        <dbReference type="ARBA" id="ARBA00022980"/>
    </source>
</evidence>
<keyword evidence="3 7" id="KW-0694">RNA-binding</keyword>
<dbReference type="InterPro" id="IPR018269">
    <property type="entry name" value="Ribosomal_uS13_CS"/>
</dbReference>
<dbReference type="Gene3D" id="4.10.910.10">
    <property type="entry name" value="30s ribosomal protein s13, domain 2"/>
    <property type="match status" value="1"/>
</dbReference>
<evidence type="ECO:0000256" key="1">
    <source>
        <dbReference type="ARBA" id="ARBA00008080"/>
    </source>
</evidence>
<proteinExistence type="inferred from homology"/>
<dbReference type="NCBIfam" id="TIGR03631">
    <property type="entry name" value="uS13_bact"/>
    <property type="match status" value="1"/>
</dbReference>
<reference evidence="9 12" key="2">
    <citation type="submission" date="2020-04" db="EMBL/GenBank/DDBJ databases">
        <authorList>
            <person name="Hitch T.C.A."/>
            <person name="Wylensek D."/>
            <person name="Clavel T."/>
        </authorList>
    </citation>
    <scope>NUCLEOTIDE SEQUENCE [LARGE SCALE GENOMIC DNA]</scope>
    <source>
        <strain evidence="9 12">COR2-253-APC-1A</strain>
    </source>
</reference>
<evidence type="ECO:0000313" key="9">
    <source>
        <dbReference type="EMBL" id="NMD85983.1"/>
    </source>
</evidence>